<dbReference type="Proteomes" id="UP000693970">
    <property type="component" value="Unassembled WGS sequence"/>
</dbReference>
<protein>
    <submittedName>
        <fullName evidence="1">Uncharacterized protein</fullName>
    </submittedName>
</protein>
<sequence>MDVASPLVADAAAQTYLDTAVDVAGPASVRAARSSKRLKIARTFHANDITMESELGDHERFHVACVLPNAGPAAAAIPGVPPWRFP</sequence>
<proteinExistence type="predicted"/>
<reference evidence="1" key="1">
    <citation type="journal article" date="2021" name="Sci. Rep.">
        <title>Diploid genomic architecture of Nitzschia inconspicua, an elite biomass production diatom.</title>
        <authorList>
            <person name="Oliver A."/>
            <person name="Podell S."/>
            <person name="Pinowska A."/>
            <person name="Traller J.C."/>
            <person name="Smith S.R."/>
            <person name="McClure R."/>
            <person name="Beliaev A."/>
            <person name="Bohutskyi P."/>
            <person name="Hill E.A."/>
            <person name="Rabines A."/>
            <person name="Zheng H."/>
            <person name="Allen L.Z."/>
            <person name="Kuo A."/>
            <person name="Grigoriev I.V."/>
            <person name="Allen A.E."/>
            <person name="Hazlebeck D."/>
            <person name="Allen E.E."/>
        </authorList>
    </citation>
    <scope>NUCLEOTIDE SEQUENCE</scope>
    <source>
        <strain evidence="1">Hildebrandi</strain>
    </source>
</reference>
<comment type="caution">
    <text evidence="1">The sequence shown here is derived from an EMBL/GenBank/DDBJ whole genome shotgun (WGS) entry which is preliminary data.</text>
</comment>
<evidence type="ECO:0000313" key="1">
    <source>
        <dbReference type="EMBL" id="KAG7346179.1"/>
    </source>
</evidence>
<evidence type="ECO:0000313" key="2">
    <source>
        <dbReference type="Proteomes" id="UP000693970"/>
    </source>
</evidence>
<reference evidence="1" key="2">
    <citation type="submission" date="2021-04" db="EMBL/GenBank/DDBJ databases">
        <authorList>
            <person name="Podell S."/>
        </authorList>
    </citation>
    <scope>NUCLEOTIDE SEQUENCE</scope>
    <source>
        <strain evidence="1">Hildebrandi</strain>
    </source>
</reference>
<keyword evidence="2" id="KW-1185">Reference proteome</keyword>
<dbReference type="AlphaFoldDB" id="A0A9K3KN48"/>
<accession>A0A9K3KN48</accession>
<organism evidence="1 2">
    <name type="scientific">Nitzschia inconspicua</name>
    <dbReference type="NCBI Taxonomy" id="303405"/>
    <lineage>
        <taxon>Eukaryota</taxon>
        <taxon>Sar</taxon>
        <taxon>Stramenopiles</taxon>
        <taxon>Ochrophyta</taxon>
        <taxon>Bacillariophyta</taxon>
        <taxon>Bacillariophyceae</taxon>
        <taxon>Bacillariophycidae</taxon>
        <taxon>Bacillariales</taxon>
        <taxon>Bacillariaceae</taxon>
        <taxon>Nitzschia</taxon>
    </lineage>
</organism>
<gene>
    <name evidence="1" type="ORF">IV203_005247</name>
</gene>
<name>A0A9K3KN48_9STRA</name>
<dbReference type="EMBL" id="JAGRRH010000021">
    <property type="protein sequence ID" value="KAG7346179.1"/>
    <property type="molecule type" value="Genomic_DNA"/>
</dbReference>